<dbReference type="InterPro" id="IPR050545">
    <property type="entry name" value="Mycobact_MmpL"/>
</dbReference>
<proteinExistence type="predicted"/>
<sequence length="325" mass="33252">ILLALASPVLGLRTAMPSITVVPADSSSRAGYAAVQQAFGAGMPGTLQILAPGNEASAAAAAAGHTAGIAAVAPAQAAADGSGWSLIQAMPTVDPSNPALGATVDRLRAELPAHTMVGGAAVENLDLQSALTAKTPLVIGVVMSLGFLLLLAALRAPLAALAGTLASLLSTGAAFGVSRLIFQEGHGANLLGFTSQGFLDGWAPVFFFAMIFAIAMDYTVFLLAAAKEHYELTGDPRAAVVGALRHSGRVVFAAAAVMVAVFFTFALSGPLPPKEMGVILGVAVFLDAALIRLVLLPVLLRLMGRAAWTCPRWLARILPDIRFSH</sequence>
<dbReference type="PANTHER" id="PTHR33406">
    <property type="entry name" value="MEMBRANE PROTEIN MJ1562-RELATED"/>
    <property type="match status" value="1"/>
</dbReference>
<dbReference type="SUPFAM" id="SSF82866">
    <property type="entry name" value="Multidrug efflux transporter AcrB transmembrane domain"/>
    <property type="match status" value="1"/>
</dbReference>
<feature type="domain" description="Membrane transport protein MMPL" evidence="7">
    <location>
        <begin position="99"/>
        <end position="312"/>
    </location>
</feature>
<keyword evidence="9" id="KW-1185">Reference proteome</keyword>
<feature type="transmembrane region" description="Helical" evidence="6">
    <location>
        <begin position="137"/>
        <end position="154"/>
    </location>
</feature>
<dbReference type="RefSeq" id="WP_212516309.1">
    <property type="nucleotide sequence ID" value="NZ_JAGSOH010000003.1"/>
</dbReference>
<feature type="non-terminal residue" evidence="8">
    <location>
        <position position="1"/>
    </location>
</feature>
<evidence type="ECO:0000256" key="4">
    <source>
        <dbReference type="ARBA" id="ARBA00022989"/>
    </source>
</evidence>
<gene>
    <name evidence="8" type="ORF">KDK95_02460</name>
</gene>
<dbReference type="GO" id="GO:0005886">
    <property type="term" value="C:plasma membrane"/>
    <property type="evidence" value="ECO:0007669"/>
    <property type="project" value="UniProtKB-SubCell"/>
</dbReference>
<protein>
    <submittedName>
        <fullName evidence="8">MMPL family transporter</fullName>
    </submittedName>
</protein>
<dbReference type="PANTHER" id="PTHR33406:SF13">
    <property type="entry name" value="MEMBRANE PROTEIN YDFJ"/>
    <property type="match status" value="1"/>
</dbReference>
<feature type="transmembrane region" description="Helical" evidence="6">
    <location>
        <begin position="202"/>
        <end position="226"/>
    </location>
</feature>
<evidence type="ECO:0000256" key="5">
    <source>
        <dbReference type="ARBA" id="ARBA00023136"/>
    </source>
</evidence>
<comment type="subcellular location">
    <subcellularLocation>
        <location evidence="1">Cell membrane</location>
        <topology evidence="1">Multi-pass membrane protein</topology>
    </subcellularLocation>
</comment>
<feature type="transmembrane region" description="Helical" evidence="6">
    <location>
        <begin position="161"/>
        <end position="182"/>
    </location>
</feature>
<keyword evidence="3 6" id="KW-0812">Transmembrane</keyword>
<keyword evidence="4 6" id="KW-1133">Transmembrane helix</keyword>
<comment type="caution">
    <text evidence="8">The sequence shown here is derived from an EMBL/GenBank/DDBJ whole genome shotgun (WGS) entry which is preliminary data.</text>
</comment>
<accession>A0A941E738</accession>
<evidence type="ECO:0000256" key="2">
    <source>
        <dbReference type="ARBA" id="ARBA00022475"/>
    </source>
</evidence>
<organism evidence="8 9">
    <name type="scientific">Actinospica acidithermotolerans</name>
    <dbReference type="NCBI Taxonomy" id="2828514"/>
    <lineage>
        <taxon>Bacteria</taxon>
        <taxon>Bacillati</taxon>
        <taxon>Actinomycetota</taxon>
        <taxon>Actinomycetes</taxon>
        <taxon>Catenulisporales</taxon>
        <taxon>Actinospicaceae</taxon>
        <taxon>Actinospica</taxon>
    </lineage>
</organism>
<dbReference type="EMBL" id="JAGSOH010000003">
    <property type="protein sequence ID" value="MBR7825153.1"/>
    <property type="molecule type" value="Genomic_DNA"/>
</dbReference>
<keyword evidence="5 6" id="KW-0472">Membrane</keyword>
<dbReference type="InterPro" id="IPR004869">
    <property type="entry name" value="MMPL_dom"/>
</dbReference>
<evidence type="ECO:0000259" key="7">
    <source>
        <dbReference type="Pfam" id="PF03176"/>
    </source>
</evidence>
<evidence type="ECO:0000256" key="6">
    <source>
        <dbReference type="SAM" id="Phobius"/>
    </source>
</evidence>
<dbReference type="Gene3D" id="1.20.1640.10">
    <property type="entry name" value="Multidrug efflux transporter AcrB transmembrane domain"/>
    <property type="match status" value="1"/>
</dbReference>
<evidence type="ECO:0000313" key="9">
    <source>
        <dbReference type="Proteomes" id="UP000676325"/>
    </source>
</evidence>
<feature type="transmembrane region" description="Helical" evidence="6">
    <location>
        <begin position="247"/>
        <end position="266"/>
    </location>
</feature>
<reference evidence="8" key="1">
    <citation type="submission" date="2021-04" db="EMBL/GenBank/DDBJ databases">
        <title>Genome based classification of Actinospica acidithermotolerans sp. nov., an actinobacterium isolated from an Indonesian hot spring.</title>
        <authorList>
            <person name="Kusuma A.B."/>
            <person name="Putra K.E."/>
            <person name="Nafisah S."/>
            <person name="Loh J."/>
            <person name="Nouioui I."/>
            <person name="Goodfellow M."/>
        </authorList>
    </citation>
    <scope>NUCLEOTIDE SEQUENCE</scope>
    <source>
        <strain evidence="8">MGRD01-02</strain>
    </source>
</reference>
<keyword evidence="2" id="KW-1003">Cell membrane</keyword>
<dbReference type="AlphaFoldDB" id="A0A941E738"/>
<dbReference type="Pfam" id="PF03176">
    <property type="entry name" value="MMPL"/>
    <property type="match status" value="1"/>
</dbReference>
<evidence type="ECO:0000256" key="3">
    <source>
        <dbReference type="ARBA" id="ARBA00022692"/>
    </source>
</evidence>
<feature type="transmembrane region" description="Helical" evidence="6">
    <location>
        <begin position="278"/>
        <end position="300"/>
    </location>
</feature>
<dbReference type="Proteomes" id="UP000676325">
    <property type="component" value="Unassembled WGS sequence"/>
</dbReference>
<name>A0A941E738_9ACTN</name>
<evidence type="ECO:0000313" key="8">
    <source>
        <dbReference type="EMBL" id="MBR7825153.1"/>
    </source>
</evidence>
<evidence type="ECO:0000256" key="1">
    <source>
        <dbReference type="ARBA" id="ARBA00004651"/>
    </source>
</evidence>